<organism evidence="5 6">
    <name type="scientific">Oidiodendron maius (strain Zn)</name>
    <dbReference type="NCBI Taxonomy" id="913774"/>
    <lineage>
        <taxon>Eukaryota</taxon>
        <taxon>Fungi</taxon>
        <taxon>Dikarya</taxon>
        <taxon>Ascomycota</taxon>
        <taxon>Pezizomycotina</taxon>
        <taxon>Leotiomycetes</taxon>
        <taxon>Leotiomycetes incertae sedis</taxon>
        <taxon>Myxotrichaceae</taxon>
        <taxon>Oidiodendron</taxon>
    </lineage>
</organism>
<evidence type="ECO:0000313" key="6">
    <source>
        <dbReference type="Proteomes" id="UP000054321"/>
    </source>
</evidence>
<name>A0A0C3D9Q2_OIDMZ</name>
<dbReference type="PROSITE" id="PS51767">
    <property type="entry name" value="PEPTIDASE_A1"/>
    <property type="match status" value="1"/>
</dbReference>
<comment type="similarity">
    <text evidence="1">Belongs to the peptidase A1 family.</text>
</comment>
<dbReference type="InterPro" id="IPR034164">
    <property type="entry name" value="Pepsin-like_dom"/>
</dbReference>
<feature type="active site" evidence="2">
    <location>
        <position position="322"/>
    </location>
</feature>
<reference evidence="5 6" key="1">
    <citation type="submission" date="2014-04" db="EMBL/GenBank/DDBJ databases">
        <authorList>
            <consortium name="DOE Joint Genome Institute"/>
            <person name="Kuo A."/>
            <person name="Martino E."/>
            <person name="Perotto S."/>
            <person name="Kohler A."/>
            <person name="Nagy L.G."/>
            <person name="Floudas D."/>
            <person name="Copeland A."/>
            <person name="Barry K.W."/>
            <person name="Cichocki N."/>
            <person name="Veneault-Fourrey C."/>
            <person name="LaButti K."/>
            <person name="Lindquist E.A."/>
            <person name="Lipzen A."/>
            <person name="Lundell T."/>
            <person name="Morin E."/>
            <person name="Murat C."/>
            <person name="Sun H."/>
            <person name="Tunlid A."/>
            <person name="Henrissat B."/>
            <person name="Grigoriev I.V."/>
            <person name="Hibbett D.S."/>
            <person name="Martin F."/>
            <person name="Nordberg H.P."/>
            <person name="Cantor M.N."/>
            <person name="Hua S.X."/>
        </authorList>
    </citation>
    <scope>NUCLEOTIDE SEQUENCE [LARGE SCALE GENOMIC DNA]</scope>
    <source>
        <strain evidence="5 6">Zn</strain>
    </source>
</reference>
<dbReference type="InterPro" id="IPR021109">
    <property type="entry name" value="Peptidase_aspartic_dom_sf"/>
</dbReference>
<sequence length="442" mass="47656">MYSSKAALVGLGLTLAQFVQQTSCKPAQLFSDSSVFIAEAPATHQLSLSGHPNPDIFSSPARQRHKAIYSGKGLETVNTIFSGVYPVLNLTWLGTKAQQFVAFIDTGSSDTWAISSDFQCLDLETQAPLPQEACQFGTLYNPALGSFTNITSQEFSIGYFPENETLHGSMGYAPLRLGGLTVPKQEVALVTESAWSGDGTSSALVGFAFPSITSATYRGNGSQAIYDPVFTTMTKEKIVNDAVFTLALDRVPRDTSPKAPAGVMAFGGLVSPSYYEPPFTTVPIEETSGIQGLSFYTISNELIYRRKNGSIYSSGTYQSIVDSGTAPNFIPSAQAADLNNQFEPTAVYNETLGYWTVDCDAKAPYAAFKIGGKVMPMDPRDMIVRSLNGLQGYENVCFSAFADGGPPGNGNIYIVGEVWQLSYVVAYDQGRSKMHFANRAPY</sequence>
<feature type="chain" id="PRO_5002163203" description="Peptidase A1 domain-containing protein" evidence="3">
    <location>
        <begin position="25"/>
        <end position="442"/>
    </location>
</feature>
<dbReference type="PANTHER" id="PTHR47966">
    <property type="entry name" value="BETA-SITE APP-CLEAVING ENZYME, ISOFORM A-RELATED"/>
    <property type="match status" value="1"/>
</dbReference>
<dbReference type="PRINTS" id="PR00792">
    <property type="entry name" value="PEPSIN"/>
</dbReference>
<feature type="signal peptide" evidence="3">
    <location>
        <begin position="1"/>
        <end position="24"/>
    </location>
</feature>
<evidence type="ECO:0000313" key="5">
    <source>
        <dbReference type="EMBL" id="KIM98642.1"/>
    </source>
</evidence>
<reference evidence="6" key="2">
    <citation type="submission" date="2015-01" db="EMBL/GenBank/DDBJ databases">
        <title>Evolutionary Origins and Diversification of the Mycorrhizal Mutualists.</title>
        <authorList>
            <consortium name="DOE Joint Genome Institute"/>
            <consortium name="Mycorrhizal Genomics Consortium"/>
            <person name="Kohler A."/>
            <person name="Kuo A."/>
            <person name="Nagy L.G."/>
            <person name="Floudas D."/>
            <person name="Copeland A."/>
            <person name="Barry K.W."/>
            <person name="Cichocki N."/>
            <person name="Veneault-Fourrey C."/>
            <person name="LaButti K."/>
            <person name="Lindquist E.A."/>
            <person name="Lipzen A."/>
            <person name="Lundell T."/>
            <person name="Morin E."/>
            <person name="Murat C."/>
            <person name="Riley R."/>
            <person name="Ohm R."/>
            <person name="Sun H."/>
            <person name="Tunlid A."/>
            <person name="Henrissat B."/>
            <person name="Grigoriev I.V."/>
            <person name="Hibbett D.S."/>
            <person name="Martin F."/>
        </authorList>
    </citation>
    <scope>NUCLEOTIDE SEQUENCE [LARGE SCALE GENOMIC DNA]</scope>
    <source>
        <strain evidence="6">Zn</strain>
    </source>
</reference>
<gene>
    <name evidence="5" type="ORF">OIDMADRAFT_167432</name>
</gene>
<dbReference type="STRING" id="913774.A0A0C3D9Q2"/>
<dbReference type="Gene3D" id="2.40.70.10">
    <property type="entry name" value="Acid Proteases"/>
    <property type="match status" value="2"/>
</dbReference>
<feature type="active site" evidence="2">
    <location>
        <position position="105"/>
    </location>
</feature>
<dbReference type="HOGENOM" id="CLU_035052_1_0_1"/>
<dbReference type="EMBL" id="KN832880">
    <property type="protein sequence ID" value="KIM98642.1"/>
    <property type="molecule type" value="Genomic_DNA"/>
</dbReference>
<evidence type="ECO:0000256" key="1">
    <source>
        <dbReference type="ARBA" id="ARBA00007447"/>
    </source>
</evidence>
<dbReference type="GO" id="GO:0000324">
    <property type="term" value="C:fungal-type vacuole"/>
    <property type="evidence" value="ECO:0007669"/>
    <property type="project" value="TreeGrafter"/>
</dbReference>
<feature type="domain" description="Peptidase A1" evidence="4">
    <location>
        <begin position="87"/>
        <end position="437"/>
    </location>
</feature>
<evidence type="ECO:0000259" key="4">
    <source>
        <dbReference type="PROSITE" id="PS51767"/>
    </source>
</evidence>
<dbReference type="GO" id="GO:0006508">
    <property type="term" value="P:proteolysis"/>
    <property type="evidence" value="ECO:0007669"/>
    <property type="project" value="InterPro"/>
</dbReference>
<protein>
    <recommendedName>
        <fullName evidence="4">Peptidase A1 domain-containing protein</fullName>
    </recommendedName>
</protein>
<dbReference type="GO" id="GO:0004190">
    <property type="term" value="F:aspartic-type endopeptidase activity"/>
    <property type="evidence" value="ECO:0007669"/>
    <property type="project" value="InterPro"/>
</dbReference>
<dbReference type="SUPFAM" id="SSF50630">
    <property type="entry name" value="Acid proteases"/>
    <property type="match status" value="1"/>
</dbReference>
<keyword evidence="6" id="KW-1185">Reference proteome</keyword>
<dbReference type="AlphaFoldDB" id="A0A0C3D9Q2"/>
<dbReference type="InParanoid" id="A0A0C3D9Q2"/>
<accession>A0A0C3D9Q2</accession>
<dbReference type="PANTHER" id="PTHR47966:SF47">
    <property type="entry name" value="ENDOPEPTIDASE, PUTATIVE (AFU_ORTHOLOGUE AFUA_3G01220)-RELATED"/>
    <property type="match status" value="1"/>
</dbReference>
<evidence type="ECO:0000256" key="3">
    <source>
        <dbReference type="SAM" id="SignalP"/>
    </source>
</evidence>
<proteinExistence type="inferred from homology"/>
<keyword evidence="3" id="KW-0732">Signal</keyword>
<dbReference type="InterPro" id="IPR001461">
    <property type="entry name" value="Aspartic_peptidase_A1"/>
</dbReference>
<dbReference type="Pfam" id="PF00026">
    <property type="entry name" value="Asp"/>
    <property type="match status" value="1"/>
</dbReference>
<dbReference type="Proteomes" id="UP000054321">
    <property type="component" value="Unassembled WGS sequence"/>
</dbReference>
<evidence type="ECO:0000256" key="2">
    <source>
        <dbReference type="PIRSR" id="PIRSR601461-1"/>
    </source>
</evidence>
<dbReference type="CDD" id="cd05471">
    <property type="entry name" value="pepsin_like"/>
    <property type="match status" value="1"/>
</dbReference>
<dbReference type="InterPro" id="IPR033121">
    <property type="entry name" value="PEPTIDASE_A1"/>
</dbReference>
<dbReference type="OrthoDB" id="15189at2759"/>